<dbReference type="InterPro" id="IPR032716">
    <property type="entry name" value="ACC_epsilon"/>
</dbReference>
<dbReference type="Pfam" id="PF13822">
    <property type="entry name" value="ACC_epsilon"/>
    <property type="match status" value="1"/>
</dbReference>
<gene>
    <name evidence="2" type="ORF">JO380_000704</name>
</gene>
<name>A0ABU0GG33_9CELL</name>
<evidence type="ECO:0000313" key="3">
    <source>
        <dbReference type="Proteomes" id="UP001240250"/>
    </source>
</evidence>
<sequence length="89" mass="9052">MSAPADGSSGGVAPRVDPHVQVVRGTPDDVELAALVAGLVAAASGHEPVGDDTEAVARAARARWTAPGRLRGATGPVRGPDAWRWSLHP</sequence>
<feature type="region of interest" description="Disordered" evidence="1">
    <location>
        <begin position="70"/>
        <end position="89"/>
    </location>
</feature>
<keyword evidence="3" id="KW-1185">Reference proteome</keyword>
<dbReference type="RefSeq" id="WP_160309381.1">
    <property type="nucleotide sequence ID" value="NZ_CP084585.1"/>
</dbReference>
<protein>
    <recommendedName>
        <fullName evidence="4">Acyl-CoA carboxylase subunit epsilon</fullName>
    </recommendedName>
</protein>
<proteinExistence type="predicted"/>
<comment type="caution">
    <text evidence="2">The sequence shown here is derived from an EMBL/GenBank/DDBJ whole genome shotgun (WGS) entry which is preliminary data.</text>
</comment>
<evidence type="ECO:0000256" key="1">
    <source>
        <dbReference type="SAM" id="MobiDB-lite"/>
    </source>
</evidence>
<organism evidence="2 3">
    <name type="scientific">Cellulomonas iranensis</name>
    <dbReference type="NCBI Taxonomy" id="76862"/>
    <lineage>
        <taxon>Bacteria</taxon>
        <taxon>Bacillati</taxon>
        <taxon>Actinomycetota</taxon>
        <taxon>Actinomycetes</taxon>
        <taxon>Micrococcales</taxon>
        <taxon>Cellulomonadaceae</taxon>
        <taxon>Cellulomonas</taxon>
    </lineage>
</organism>
<evidence type="ECO:0008006" key="4">
    <source>
        <dbReference type="Google" id="ProtNLM"/>
    </source>
</evidence>
<evidence type="ECO:0000313" key="2">
    <source>
        <dbReference type="EMBL" id="MDQ0424323.1"/>
    </source>
</evidence>
<dbReference type="Proteomes" id="UP001240250">
    <property type="component" value="Unassembled WGS sequence"/>
</dbReference>
<accession>A0ABU0GG33</accession>
<reference evidence="2 3" key="1">
    <citation type="submission" date="2023-07" db="EMBL/GenBank/DDBJ databases">
        <title>Sequencing the genomes of 1000 actinobacteria strains.</title>
        <authorList>
            <person name="Klenk H.-P."/>
        </authorList>
    </citation>
    <scope>NUCLEOTIDE SEQUENCE [LARGE SCALE GENOMIC DNA]</scope>
    <source>
        <strain evidence="2 3">DSM 14785</strain>
    </source>
</reference>
<dbReference type="EMBL" id="JAUSVM010000001">
    <property type="protein sequence ID" value="MDQ0424323.1"/>
    <property type="molecule type" value="Genomic_DNA"/>
</dbReference>